<dbReference type="GO" id="GO:0005634">
    <property type="term" value="C:nucleus"/>
    <property type="evidence" value="ECO:0007669"/>
    <property type="project" value="TreeGrafter"/>
</dbReference>
<dbReference type="InterPro" id="IPR051741">
    <property type="entry name" value="PAR6_homolog"/>
</dbReference>
<feature type="compositionally biased region" description="Basic residues" evidence="1">
    <location>
        <begin position="150"/>
        <end position="159"/>
    </location>
</feature>
<evidence type="ECO:0000313" key="4">
    <source>
        <dbReference type="Proteomes" id="UP000314981"/>
    </source>
</evidence>
<feature type="region of interest" description="Disordered" evidence="1">
    <location>
        <begin position="631"/>
        <end position="669"/>
    </location>
</feature>
<feature type="region of interest" description="Disordered" evidence="1">
    <location>
        <begin position="101"/>
        <end position="194"/>
    </location>
</feature>
<dbReference type="PANTHER" id="PTHR14102:SF12">
    <property type="entry name" value="CDNA SEQUENCE BC034090"/>
    <property type="match status" value="1"/>
</dbReference>
<dbReference type="STRING" id="30522.A0A4W2CAH8"/>
<dbReference type="InterPro" id="IPR001478">
    <property type="entry name" value="PDZ"/>
</dbReference>
<feature type="compositionally biased region" description="Polar residues" evidence="1">
    <location>
        <begin position="962"/>
        <end position="976"/>
    </location>
</feature>
<dbReference type="InterPro" id="IPR036034">
    <property type="entry name" value="PDZ_sf"/>
</dbReference>
<feature type="compositionally biased region" description="Polar residues" evidence="1">
    <location>
        <begin position="233"/>
        <end position="246"/>
    </location>
</feature>
<dbReference type="GO" id="GO:0005938">
    <property type="term" value="C:cell cortex"/>
    <property type="evidence" value="ECO:0007669"/>
    <property type="project" value="TreeGrafter"/>
</dbReference>
<dbReference type="Ensembl" id="ENSBIXT00000043827.1">
    <property type="protein sequence ID" value="ENSBIXP00000008880.1"/>
    <property type="gene ID" value="ENSBIXG00000006633.1"/>
</dbReference>
<proteinExistence type="predicted"/>
<evidence type="ECO:0000313" key="3">
    <source>
        <dbReference type="Ensembl" id="ENSBIXP00000008880.1"/>
    </source>
</evidence>
<dbReference type="PANTHER" id="PTHR14102">
    <property type="entry name" value="PAR-6-RELATED"/>
    <property type="match status" value="1"/>
</dbReference>
<dbReference type="FunFam" id="2.30.42.10:FF:000215">
    <property type="entry name" value="uncharacterized protein KIAA1614 homolog"/>
    <property type="match status" value="1"/>
</dbReference>
<feature type="region of interest" description="Disordered" evidence="1">
    <location>
        <begin position="803"/>
        <end position="1177"/>
    </location>
</feature>
<feature type="compositionally biased region" description="Gly residues" evidence="1">
    <location>
        <begin position="160"/>
        <end position="188"/>
    </location>
</feature>
<organism evidence="3 4">
    <name type="scientific">Bos indicus x Bos taurus</name>
    <name type="common">Hybrid cattle</name>
    <dbReference type="NCBI Taxonomy" id="30522"/>
    <lineage>
        <taxon>Eukaryota</taxon>
        <taxon>Metazoa</taxon>
        <taxon>Chordata</taxon>
        <taxon>Craniata</taxon>
        <taxon>Vertebrata</taxon>
        <taxon>Euteleostomi</taxon>
        <taxon>Mammalia</taxon>
        <taxon>Eutheria</taxon>
        <taxon>Laurasiatheria</taxon>
        <taxon>Artiodactyla</taxon>
        <taxon>Ruminantia</taxon>
        <taxon>Pecora</taxon>
        <taxon>Bovidae</taxon>
        <taxon>Bovinae</taxon>
        <taxon>Bos</taxon>
    </lineage>
</organism>
<sequence length="1405" mass="149715">MQAPGSPLSCTRRGDSRPPRVPPRAARKQKQMTLTSKETAPRRGRLLRKSCPDKGRSSASTPTAASRRPSLPPPPPRPGCRVTRLAAKLGGERGVSAALAHVEPRLTAALSPKPGLRAPSRRTGRPGPGGVRSGGTEGRPAPSEAPSSRLGRRLRRLHGPGRGGPAGLWGLGPGPRGARGAAGRGGSEGCSSSPFRCASFLLSRSLFPSQPGEAPGLASHPLRGRALREPQIGSRTASSMQVTSAVERSDPEPQPENGHLPRPWPCPREDGTPSPKATQPPGAPGIQLQGPSVLESKVRALKERMTAGRQGAGPSLTSHQRLALKKPKCRRVKVGGSKPPSEGPSPPEAVVVHHTQKPNDRRLDRSVTEEEPARNGDPGPPRLPAPGLECWNRRSPWPPEAVQTQPEHDRALPAGPSSLQEGPVHRVTPSRPGGSRPCNKTTHVLTLRKGRSHPQQDGLGTRGDPDSLSPTSEENFVPRPALLGELWRTRDLGALGTGGSTLSLSDRVERNRLLLQEMLSVGGQGPSKVGVPGWTSCWDRAVPERLAGDVDWDSGISLQDSDQSRPFGPKPQPVLSPRHEEAKHLLQRARMKARTRPVRASHDIVPTLALCSRDGRKSPALDPRMTIACRDNLQNGNTSDSSSGESSSGQWPKRGTSPSHVRFEDESARDAESRYLERLQQRQRQVLSLADQGPLRSKPDLADYIQGGCRRRDAGAGALHPLLGGLQPGGLSAPPPARGSERRCRACGHCIAPDPRGLREREPACGREGASAQPLPSQGLSVPLRLLSAAEPRLHTEWIRETHIGEQALPEEADSALDSTDTSDSCRTDSEEAGTSQPSKTRLRASRPRGGHRWLHKAEMEPPRSPQASHDLPGLELLEVSDEVTEDAGQTTAGALLPREDALSKPPVQDLKRAFPGSPWQSGPGLENHWAHPGDFRTAYTIASPMKLGSSGPGRQGPVVESQESLGTDCPQQSRAEPSAHHQARQPTASLCPDGWVPTPPSSKKTTSPVSHRKAALAGLRRLGNQREPMDSPLPASRSAVPRTCELTSPQPPPHSPHSRHPLRALSTNNCNSSMPQGLQEPWEGAILMGETDARSQDPTAPLEDRRDAVGTISSVGITFSPASEEPKSSQEAEGGLQRTEPSSVGHVSSRALSGVNAGPSPPSTTASDKNKKSSGGIASALGLKKFFSTLSQGTRPRMGKSRSYSVEQLQPPAPGPASHTGTPKVKRAPSLQSLHLVSPSRQHRKATSFQNLHSLLSGKVDRSTLYLVGEPGDHSAADRLGKAPARRALSVEDVSAPGPARAVGRLVEVFPDGTSQLQLQRPPEGTFGFNVASGNGRRDSGFYVQEMADESTAKLYSGLLGVGDEILEVNGAKVAGLGLAHVRELLAHAENLSIRVLRQRPVPR</sequence>
<dbReference type="GO" id="GO:0060341">
    <property type="term" value="P:regulation of cellular localization"/>
    <property type="evidence" value="ECO:0007669"/>
    <property type="project" value="TreeGrafter"/>
</dbReference>
<accession>A0A4W2CAH8</accession>
<feature type="compositionally biased region" description="Basic residues" evidence="1">
    <location>
        <begin position="322"/>
        <end position="333"/>
    </location>
</feature>
<dbReference type="Gene3D" id="2.30.42.10">
    <property type="match status" value="1"/>
</dbReference>
<dbReference type="Pfam" id="PF15737">
    <property type="entry name" value="DUF4685"/>
    <property type="match status" value="1"/>
</dbReference>
<dbReference type="SMART" id="SM00228">
    <property type="entry name" value="PDZ"/>
    <property type="match status" value="1"/>
</dbReference>
<dbReference type="GO" id="GO:0007163">
    <property type="term" value="P:establishment or maintenance of cell polarity"/>
    <property type="evidence" value="ECO:0007669"/>
    <property type="project" value="TreeGrafter"/>
</dbReference>
<feature type="compositionally biased region" description="Gly residues" evidence="1">
    <location>
        <begin position="126"/>
        <end position="137"/>
    </location>
</feature>
<feature type="compositionally biased region" description="Low complexity" evidence="1">
    <location>
        <begin position="57"/>
        <end position="69"/>
    </location>
</feature>
<dbReference type="OMA" id="GPGPCNK"/>
<dbReference type="Pfam" id="PF00595">
    <property type="entry name" value="PDZ"/>
    <property type="match status" value="1"/>
</dbReference>
<feature type="compositionally biased region" description="Polar residues" evidence="1">
    <location>
        <begin position="1112"/>
        <end position="1122"/>
    </location>
</feature>
<gene>
    <name evidence="3" type="primary">KIAA1614</name>
</gene>
<feature type="compositionally biased region" description="Basic and acidic residues" evidence="1">
    <location>
        <begin position="296"/>
        <end position="306"/>
    </location>
</feature>
<feature type="region of interest" description="Disordered" evidence="1">
    <location>
        <begin position="206"/>
        <end position="479"/>
    </location>
</feature>
<dbReference type="GO" id="GO:0016324">
    <property type="term" value="C:apical plasma membrane"/>
    <property type="evidence" value="ECO:0007669"/>
    <property type="project" value="TreeGrafter"/>
</dbReference>
<dbReference type="InterPro" id="IPR032756">
    <property type="entry name" value="DUF4685"/>
</dbReference>
<reference evidence="3 4" key="1">
    <citation type="submission" date="2018-11" db="EMBL/GenBank/DDBJ databases">
        <title>Haplotype-resolved cattle genomes.</title>
        <authorList>
            <person name="Low W.Y."/>
            <person name="Tearle R."/>
            <person name="Bickhart D.M."/>
            <person name="Rosen B.D."/>
            <person name="Koren S."/>
            <person name="Rhie A."/>
            <person name="Hiendleder S."/>
            <person name="Phillippy A.M."/>
            <person name="Smith T.P.L."/>
            <person name="Williams J.L."/>
        </authorList>
    </citation>
    <scope>NUCLEOTIDE SEQUENCE [LARGE SCALE GENOMIC DNA]</scope>
</reference>
<evidence type="ECO:0000256" key="1">
    <source>
        <dbReference type="SAM" id="MobiDB-lite"/>
    </source>
</evidence>
<feature type="compositionally biased region" description="Basic and acidic residues" evidence="1">
    <location>
        <begin position="357"/>
        <end position="374"/>
    </location>
</feature>
<evidence type="ECO:0000259" key="2">
    <source>
        <dbReference type="PROSITE" id="PS50106"/>
    </source>
</evidence>
<feature type="compositionally biased region" description="Basic residues" evidence="1">
    <location>
        <begin position="841"/>
        <end position="855"/>
    </location>
</feature>
<feature type="region of interest" description="Disordered" evidence="1">
    <location>
        <begin position="759"/>
        <end position="778"/>
    </location>
</feature>
<feature type="compositionally biased region" description="Low complexity" evidence="1">
    <location>
        <begin position="639"/>
        <end position="649"/>
    </location>
</feature>
<feature type="domain" description="PDZ" evidence="2">
    <location>
        <begin position="1317"/>
        <end position="1402"/>
    </location>
</feature>
<keyword evidence="4" id="KW-1185">Reference proteome</keyword>
<name>A0A4W2CAH8_BOBOX</name>
<feature type="region of interest" description="Disordered" evidence="1">
    <location>
        <begin position="1191"/>
        <end position="1228"/>
    </location>
</feature>
<reference evidence="3" key="3">
    <citation type="submission" date="2025-09" db="UniProtKB">
        <authorList>
            <consortium name="Ensembl"/>
        </authorList>
    </citation>
    <scope>IDENTIFICATION</scope>
</reference>
<feature type="region of interest" description="Disordered" evidence="1">
    <location>
        <begin position="552"/>
        <end position="578"/>
    </location>
</feature>
<reference evidence="3" key="2">
    <citation type="submission" date="2025-08" db="UniProtKB">
        <authorList>
            <consortium name="Ensembl"/>
        </authorList>
    </citation>
    <scope>IDENTIFICATION</scope>
</reference>
<feature type="region of interest" description="Disordered" evidence="1">
    <location>
        <begin position="1"/>
        <end position="87"/>
    </location>
</feature>
<feature type="compositionally biased region" description="Polar residues" evidence="1">
    <location>
        <begin position="1066"/>
        <end position="1077"/>
    </location>
</feature>
<protein>
    <submittedName>
        <fullName evidence="3">KIAA1614</fullName>
    </submittedName>
</protein>
<dbReference type="PROSITE" id="PS50106">
    <property type="entry name" value="PDZ"/>
    <property type="match status" value="1"/>
</dbReference>
<dbReference type="GO" id="GO:0007098">
    <property type="term" value="P:centrosome cycle"/>
    <property type="evidence" value="ECO:0007669"/>
    <property type="project" value="TreeGrafter"/>
</dbReference>
<dbReference type="SUPFAM" id="SSF50156">
    <property type="entry name" value="PDZ domain-like"/>
    <property type="match status" value="1"/>
</dbReference>
<dbReference type="Proteomes" id="UP000314981">
    <property type="component" value="Chromosome 16"/>
</dbReference>